<feature type="transmembrane region" description="Helical" evidence="14">
    <location>
        <begin position="299"/>
        <end position="318"/>
    </location>
</feature>
<evidence type="ECO:0000256" key="14">
    <source>
        <dbReference type="SAM" id="Phobius"/>
    </source>
</evidence>
<keyword evidence="9 17" id="KW-0418">Kinase</keyword>
<evidence type="ECO:0000256" key="13">
    <source>
        <dbReference type="ARBA" id="ARBA00023136"/>
    </source>
</evidence>
<reference evidence="17" key="1">
    <citation type="journal article" date="2023" name="Int. J. Syst. Evol. Microbiol.">
        <title>&lt;i&gt;Holtiella tumoricola&lt;/i&gt; gen. nov. sp. nov., isolated from a human clinical sample.</title>
        <authorList>
            <person name="Allen-Vercoe E."/>
            <person name="Daigneault M.C."/>
            <person name="Vancuren S.J."/>
            <person name="Cochrane K."/>
            <person name="O'Neal L.L."/>
            <person name="Sankaranarayanan K."/>
            <person name="Lawson P.A."/>
        </authorList>
    </citation>
    <scope>NUCLEOTIDE SEQUENCE</scope>
    <source>
        <strain evidence="17">CC70A</strain>
    </source>
</reference>
<dbReference type="InterPro" id="IPR036890">
    <property type="entry name" value="HATPase_C_sf"/>
</dbReference>
<gene>
    <name evidence="17" type="ORF">PBV87_11970</name>
</gene>
<dbReference type="Pfam" id="PF02518">
    <property type="entry name" value="HATPase_c"/>
    <property type="match status" value="1"/>
</dbReference>
<evidence type="ECO:0000256" key="6">
    <source>
        <dbReference type="ARBA" id="ARBA00022679"/>
    </source>
</evidence>
<dbReference type="Proteomes" id="UP001169242">
    <property type="component" value="Unassembled WGS sequence"/>
</dbReference>
<protein>
    <recommendedName>
        <fullName evidence="3">histidine kinase</fullName>
        <ecNumber evidence="3">2.7.13.3</ecNumber>
    </recommendedName>
</protein>
<dbReference type="Pfam" id="PF00672">
    <property type="entry name" value="HAMP"/>
    <property type="match status" value="1"/>
</dbReference>
<comment type="subcellular location">
    <subcellularLocation>
        <location evidence="2">Cell membrane</location>
        <topology evidence="2">Multi-pass membrane protein</topology>
    </subcellularLocation>
</comment>
<evidence type="ECO:0000256" key="7">
    <source>
        <dbReference type="ARBA" id="ARBA00022692"/>
    </source>
</evidence>
<dbReference type="GO" id="GO:0000155">
    <property type="term" value="F:phosphorelay sensor kinase activity"/>
    <property type="evidence" value="ECO:0007669"/>
    <property type="project" value="InterPro"/>
</dbReference>
<feature type="transmembrane region" description="Helical" evidence="14">
    <location>
        <begin position="20"/>
        <end position="42"/>
    </location>
</feature>
<name>A0AA42DNY7_9FIRM</name>
<keyword evidence="13 14" id="KW-0472">Membrane</keyword>
<keyword evidence="5" id="KW-0597">Phosphoprotein</keyword>
<dbReference type="Pfam" id="PF06580">
    <property type="entry name" value="His_kinase"/>
    <property type="match status" value="1"/>
</dbReference>
<dbReference type="AlphaFoldDB" id="A0AA42DNY7"/>
<dbReference type="PANTHER" id="PTHR34220">
    <property type="entry name" value="SENSOR HISTIDINE KINASE YPDA"/>
    <property type="match status" value="1"/>
</dbReference>
<dbReference type="InterPro" id="IPR003660">
    <property type="entry name" value="HAMP_dom"/>
</dbReference>
<dbReference type="SMART" id="SM00387">
    <property type="entry name" value="HATPase_c"/>
    <property type="match status" value="1"/>
</dbReference>
<dbReference type="EMBL" id="JAQIFT010000046">
    <property type="protein sequence ID" value="MDA3732201.1"/>
    <property type="molecule type" value="Genomic_DNA"/>
</dbReference>
<dbReference type="Gene3D" id="6.10.340.10">
    <property type="match status" value="1"/>
</dbReference>
<dbReference type="RefSeq" id="WP_271012455.1">
    <property type="nucleotide sequence ID" value="NZ_JAQIFT010000046.1"/>
</dbReference>
<dbReference type="InterPro" id="IPR005467">
    <property type="entry name" value="His_kinase_dom"/>
</dbReference>
<feature type="domain" description="Histidine kinase" evidence="15">
    <location>
        <begin position="479"/>
        <end position="591"/>
    </location>
</feature>
<dbReference type="PRINTS" id="PR00344">
    <property type="entry name" value="BCTRLSENSOR"/>
</dbReference>
<keyword evidence="7 14" id="KW-0812">Transmembrane</keyword>
<dbReference type="EC" id="2.7.13.3" evidence="3"/>
<keyword evidence="10" id="KW-0067">ATP-binding</keyword>
<dbReference type="GO" id="GO:0005524">
    <property type="term" value="F:ATP binding"/>
    <property type="evidence" value="ECO:0007669"/>
    <property type="project" value="UniProtKB-KW"/>
</dbReference>
<keyword evidence="8" id="KW-0547">Nucleotide-binding</keyword>
<evidence type="ECO:0000256" key="10">
    <source>
        <dbReference type="ARBA" id="ARBA00022840"/>
    </source>
</evidence>
<dbReference type="GO" id="GO:0005886">
    <property type="term" value="C:plasma membrane"/>
    <property type="evidence" value="ECO:0007669"/>
    <property type="project" value="UniProtKB-SubCell"/>
</dbReference>
<evidence type="ECO:0000256" key="4">
    <source>
        <dbReference type="ARBA" id="ARBA00022475"/>
    </source>
</evidence>
<dbReference type="SUPFAM" id="SSF55874">
    <property type="entry name" value="ATPase domain of HSP90 chaperone/DNA topoisomerase II/histidine kinase"/>
    <property type="match status" value="1"/>
</dbReference>
<dbReference type="PROSITE" id="PS50885">
    <property type="entry name" value="HAMP"/>
    <property type="match status" value="1"/>
</dbReference>
<dbReference type="PANTHER" id="PTHR34220:SF11">
    <property type="entry name" value="SENSOR PROTEIN KINASE HPTS"/>
    <property type="match status" value="1"/>
</dbReference>
<accession>A0AA42DNY7</accession>
<dbReference type="InterPro" id="IPR010559">
    <property type="entry name" value="Sig_transdc_His_kin_internal"/>
</dbReference>
<keyword evidence="4" id="KW-1003">Cell membrane</keyword>
<keyword evidence="6" id="KW-0808">Transferase</keyword>
<proteinExistence type="predicted"/>
<dbReference type="PROSITE" id="PS50109">
    <property type="entry name" value="HIS_KIN"/>
    <property type="match status" value="1"/>
</dbReference>
<keyword evidence="18" id="KW-1185">Reference proteome</keyword>
<organism evidence="17 18">
    <name type="scientific">Holtiella tumoricola</name>
    <dbReference type="NCBI Taxonomy" id="3018743"/>
    <lineage>
        <taxon>Bacteria</taxon>
        <taxon>Bacillati</taxon>
        <taxon>Bacillota</taxon>
        <taxon>Clostridia</taxon>
        <taxon>Lachnospirales</taxon>
        <taxon>Cellulosilyticaceae</taxon>
        <taxon>Holtiella</taxon>
    </lineage>
</organism>
<evidence type="ECO:0000256" key="1">
    <source>
        <dbReference type="ARBA" id="ARBA00000085"/>
    </source>
</evidence>
<evidence type="ECO:0000259" key="15">
    <source>
        <dbReference type="PROSITE" id="PS50109"/>
    </source>
</evidence>
<comment type="catalytic activity">
    <reaction evidence="1">
        <text>ATP + protein L-histidine = ADP + protein N-phospho-L-histidine.</text>
        <dbReference type="EC" id="2.7.13.3"/>
    </reaction>
</comment>
<evidence type="ECO:0000256" key="3">
    <source>
        <dbReference type="ARBA" id="ARBA00012438"/>
    </source>
</evidence>
<dbReference type="SUPFAM" id="SSF158472">
    <property type="entry name" value="HAMP domain-like"/>
    <property type="match status" value="1"/>
</dbReference>
<comment type="caution">
    <text evidence="17">The sequence shown here is derived from an EMBL/GenBank/DDBJ whole genome shotgun (WGS) entry which is preliminary data.</text>
</comment>
<evidence type="ECO:0000256" key="9">
    <source>
        <dbReference type="ARBA" id="ARBA00022777"/>
    </source>
</evidence>
<dbReference type="InterPro" id="IPR004358">
    <property type="entry name" value="Sig_transdc_His_kin-like_C"/>
</dbReference>
<dbReference type="InterPro" id="IPR003594">
    <property type="entry name" value="HATPase_dom"/>
</dbReference>
<keyword evidence="12" id="KW-0902">Two-component regulatory system</keyword>
<dbReference type="SMART" id="SM00304">
    <property type="entry name" value="HAMP"/>
    <property type="match status" value="1"/>
</dbReference>
<evidence type="ECO:0000256" key="5">
    <source>
        <dbReference type="ARBA" id="ARBA00022553"/>
    </source>
</evidence>
<keyword evidence="11 14" id="KW-1133">Transmembrane helix</keyword>
<evidence type="ECO:0000256" key="11">
    <source>
        <dbReference type="ARBA" id="ARBA00022989"/>
    </source>
</evidence>
<evidence type="ECO:0000256" key="12">
    <source>
        <dbReference type="ARBA" id="ARBA00023012"/>
    </source>
</evidence>
<evidence type="ECO:0000313" key="17">
    <source>
        <dbReference type="EMBL" id="MDA3732201.1"/>
    </source>
</evidence>
<dbReference type="CDD" id="cd06225">
    <property type="entry name" value="HAMP"/>
    <property type="match status" value="1"/>
</dbReference>
<evidence type="ECO:0000259" key="16">
    <source>
        <dbReference type="PROSITE" id="PS50885"/>
    </source>
</evidence>
<feature type="domain" description="HAMP" evidence="16">
    <location>
        <begin position="319"/>
        <end position="371"/>
    </location>
</feature>
<dbReference type="Gene3D" id="3.30.565.10">
    <property type="entry name" value="Histidine kinase-like ATPase, C-terminal domain"/>
    <property type="match status" value="1"/>
</dbReference>
<evidence type="ECO:0000313" key="18">
    <source>
        <dbReference type="Proteomes" id="UP001169242"/>
    </source>
</evidence>
<sequence length="591" mass="68183">MTKILKKIGVYIFHSNTIFIQLLVFTLVVSVVPIILISLLLFNKMSDLVVTTLDKSSSQLVLQYMNDINGSFFRYQDKLQQIANNTIIMDELLGKGDDSNPYIKGDKVSKEVNKSLRLEGYSEYRNCMIYSTVYDSKIYGNNVSMLEEAVKEVWYIDHPEYKGNIFSYLTANRKNKVLSLVQQINYIDTNSFKNSDLGFVKLDLYADKLFEPPKDKENGTYSYDIIVLDESSNLIYESEEQLVRELDEIPFHQLTSNQMTAHNNMLIYKDTVKRYGLDIIFLFDSHVLVDKQEELGRSIIPIILIVIGVIIITAYLFTRSFAFRVEKLVRKIKAVEEGDLTVTEEIGGNDEIALLDKQFNSMVKRLDKLIQKNYIQQLEKKEAELRNLQLQINPHFLYNTLETISAMAAIKGLFNICDLCEKLGEIFRYSLGKNYGEYVTIEQELKHTKNYIFIQEARFGNKFEVDYNVQSELMHAQILRFILQPIVENAIIHGLSNHTRKGKLSISIYQQDGDILIEIEDDGVGMSKERLQGLIEYINDQDKNIKRTTRSIGVKNVNQRIKLSCGNDYGIMIRSELNEGSCFTIRLPIVQ</sequence>
<evidence type="ECO:0000256" key="8">
    <source>
        <dbReference type="ARBA" id="ARBA00022741"/>
    </source>
</evidence>
<evidence type="ECO:0000256" key="2">
    <source>
        <dbReference type="ARBA" id="ARBA00004651"/>
    </source>
</evidence>
<dbReference type="InterPro" id="IPR050640">
    <property type="entry name" value="Bact_2-comp_sensor_kinase"/>
</dbReference>